<organism evidence="13 14">
    <name type="scientific">Drosophila willistoni</name>
    <name type="common">Fruit fly</name>
    <dbReference type="NCBI Taxonomy" id="7260"/>
    <lineage>
        <taxon>Eukaryota</taxon>
        <taxon>Metazoa</taxon>
        <taxon>Ecdysozoa</taxon>
        <taxon>Arthropoda</taxon>
        <taxon>Hexapoda</taxon>
        <taxon>Insecta</taxon>
        <taxon>Pterygota</taxon>
        <taxon>Neoptera</taxon>
        <taxon>Endopterygota</taxon>
        <taxon>Diptera</taxon>
        <taxon>Brachycera</taxon>
        <taxon>Muscomorpha</taxon>
        <taxon>Ephydroidea</taxon>
        <taxon>Drosophilidae</taxon>
        <taxon>Drosophila</taxon>
        <taxon>Sophophora</taxon>
    </lineage>
</organism>
<evidence type="ECO:0000256" key="11">
    <source>
        <dbReference type="ARBA" id="ARBA00023242"/>
    </source>
</evidence>
<keyword evidence="14" id="KW-1185">Reference proteome</keyword>
<dbReference type="EC" id="1.13.11.53" evidence="12"/>
<evidence type="ECO:0000256" key="12">
    <source>
        <dbReference type="HAMAP-Rule" id="MF_03154"/>
    </source>
</evidence>
<comment type="catalytic activity">
    <reaction evidence="12">
        <text>1,2-dihydroxy-5-(methylsulfanyl)pent-1-en-3-one + O2 = 3-(methylsulfanyl)propanoate + CO + formate + 2 H(+)</text>
        <dbReference type="Rhea" id="RHEA:14161"/>
        <dbReference type="ChEBI" id="CHEBI:15378"/>
        <dbReference type="ChEBI" id="CHEBI:15379"/>
        <dbReference type="ChEBI" id="CHEBI:15740"/>
        <dbReference type="ChEBI" id="CHEBI:17245"/>
        <dbReference type="ChEBI" id="CHEBI:49016"/>
        <dbReference type="ChEBI" id="CHEBI:49252"/>
        <dbReference type="EC" id="1.13.11.53"/>
    </reaction>
</comment>
<comment type="catalytic activity">
    <reaction evidence="1 12">
        <text>1,2-dihydroxy-5-(methylsulfanyl)pent-1-en-3-one + O2 = 4-methylsulfanyl-2-oxobutanoate + formate + 2 H(+)</text>
        <dbReference type="Rhea" id="RHEA:24504"/>
        <dbReference type="ChEBI" id="CHEBI:15378"/>
        <dbReference type="ChEBI" id="CHEBI:15379"/>
        <dbReference type="ChEBI" id="CHEBI:15740"/>
        <dbReference type="ChEBI" id="CHEBI:16723"/>
        <dbReference type="ChEBI" id="CHEBI:49252"/>
        <dbReference type="EC" id="1.13.11.54"/>
    </reaction>
</comment>
<protein>
    <recommendedName>
        <fullName evidence="12">Acireductone dioxygenase</fullName>
    </recommendedName>
    <alternativeName>
        <fullName evidence="12">Acireductone dioxygenase (Fe(2+)-requiring)</fullName>
        <shortName evidence="12">ARD'</shortName>
        <shortName evidence="12">Fe-ARD</shortName>
        <ecNumber evidence="12">1.13.11.54</ecNumber>
    </alternativeName>
    <alternativeName>
        <fullName evidence="12">Acireductone dioxygenase (Ni(2+)-requiring)</fullName>
        <shortName evidence="12">ARD</shortName>
        <shortName evidence="12">Ni-ARD</shortName>
        <ecNumber evidence="12">1.13.11.53</ecNumber>
    </alternativeName>
</protein>
<evidence type="ECO:0000256" key="5">
    <source>
        <dbReference type="ARBA" id="ARBA00022605"/>
    </source>
</evidence>
<dbReference type="eggNOG" id="KOG2107">
    <property type="taxonomic scope" value="Eukaryota"/>
</dbReference>
<evidence type="ECO:0000256" key="7">
    <source>
        <dbReference type="ARBA" id="ARBA00022964"/>
    </source>
</evidence>
<keyword evidence="9 12" id="KW-0408">Iron</keyword>
<dbReference type="OrthoDB" id="1867259at2759"/>
<dbReference type="GO" id="GO:2000243">
    <property type="term" value="P:positive regulation of reproductive process"/>
    <property type="evidence" value="ECO:0007669"/>
    <property type="project" value="EnsemblMetazoa"/>
</dbReference>
<dbReference type="GO" id="GO:0010309">
    <property type="term" value="F:acireductone dioxygenase [iron(II)-requiring] activity"/>
    <property type="evidence" value="ECO:0007669"/>
    <property type="project" value="UniProtKB-UniRule"/>
</dbReference>
<comment type="subcellular location">
    <subcellularLocation>
        <location evidence="2">Cell membrane</location>
        <topology evidence="2">Peripheral membrane protein</topology>
        <orientation evidence="2">Cytoplasmic side</orientation>
    </subcellularLocation>
    <subcellularLocation>
        <location evidence="12">Cytoplasm</location>
    </subcellularLocation>
    <subcellularLocation>
        <location evidence="12">Nucleus</location>
    </subcellularLocation>
</comment>
<evidence type="ECO:0000256" key="3">
    <source>
        <dbReference type="ARBA" id="ARBA00022490"/>
    </source>
</evidence>
<dbReference type="GO" id="GO:0005506">
    <property type="term" value="F:iron ion binding"/>
    <property type="evidence" value="ECO:0007669"/>
    <property type="project" value="UniProtKB-UniRule"/>
</dbReference>
<dbReference type="InterPro" id="IPR027496">
    <property type="entry name" value="ARD_euk"/>
</dbReference>
<dbReference type="AlphaFoldDB" id="B4MLV1"/>
<feature type="binding site" evidence="12">
    <location>
        <position position="91"/>
    </location>
    <ligand>
        <name>Fe(2+)</name>
        <dbReference type="ChEBI" id="CHEBI:29033"/>
        <note>for iron-dependent acireductone dioxygenase activity</note>
    </ligand>
</feature>
<dbReference type="Pfam" id="PF03079">
    <property type="entry name" value="ARD"/>
    <property type="match status" value="1"/>
</dbReference>
<dbReference type="PANTHER" id="PTHR23418">
    <property type="entry name" value="ACIREDUCTONE DIOXYGENASE"/>
    <property type="match status" value="1"/>
</dbReference>
<evidence type="ECO:0000256" key="6">
    <source>
        <dbReference type="ARBA" id="ARBA00022723"/>
    </source>
</evidence>
<dbReference type="KEGG" id="dwi:6639147"/>
<dbReference type="GO" id="GO:0005634">
    <property type="term" value="C:nucleus"/>
    <property type="evidence" value="ECO:0007669"/>
    <property type="project" value="UniProtKB-SubCell"/>
</dbReference>
<dbReference type="STRING" id="7260.B4MLV1"/>
<accession>B4MLV1</accession>
<reference evidence="13 14" key="1">
    <citation type="journal article" date="2007" name="Nature">
        <title>Evolution of genes and genomes on the Drosophila phylogeny.</title>
        <authorList>
            <consortium name="Drosophila 12 Genomes Consortium"/>
            <person name="Clark A.G."/>
            <person name="Eisen M.B."/>
            <person name="Smith D.R."/>
            <person name="Bergman C.M."/>
            <person name="Oliver B."/>
            <person name="Markow T.A."/>
            <person name="Kaufman T.C."/>
            <person name="Kellis M."/>
            <person name="Gelbart W."/>
            <person name="Iyer V.N."/>
            <person name="Pollard D.A."/>
            <person name="Sackton T.B."/>
            <person name="Larracuente A.M."/>
            <person name="Singh N.D."/>
            <person name="Abad J.P."/>
            <person name="Abt D.N."/>
            <person name="Adryan B."/>
            <person name="Aguade M."/>
            <person name="Akashi H."/>
            <person name="Anderson W.W."/>
            <person name="Aquadro C.F."/>
            <person name="Ardell D.H."/>
            <person name="Arguello R."/>
            <person name="Artieri C.G."/>
            <person name="Barbash D.A."/>
            <person name="Barker D."/>
            <person name="Barsanti P."/>
            <person name="Batterham P."/>
            <person name="Batzoglou S."/>
            <person name="Begun D."/>
            <person name="Bhutkar A."/>
            <person name="Blanco E."/>
            <person name="Bosak S.A."/>
            <person name="Bradley R.K."/>
            <person name="Brand A.D."/>
            <person name="Brent M.R."/>
            <person name="Brooks A.N."/>
            <person name="Brown R.H."/>
            <person name="Butlin R.K."/>
            <person name="Caggese C."/>
            <person name="Calvi B.R."/>
            <person name="Bernardo de Carvalho A."/>
            <person name="Caspi A."/>
            <person name="Castrezana S."/>
            <person name="Celniker S.E."/>
            <person name="Chang J.L."/>
            <person name="Chapple C."/>
            <person name="Chatterji S."/>
            <person name="Chinwalla A."/>
            <person name="Civetta A."/>
            <person name="Clifton S.W."/>
            <person name="Comeron J.M."/>
            <person name="Costello J.C."/>
            <person name="Coyne J.A."/>
            <person name="Daub J."/>
            <person name="David R.G."/>
            <person name="Delcher A.L."/>
            <person name="Delehaunty K."/>
            <person name="Do C.B."/>
            <person name="Ebling H."/>
            <person name="Edwards K."/>
            <person name="Eickbush T."/>
            <person name="Evans J.D."/>
            <person name="Filipski A."/>
            <person name="Findeiss S."/>
            <person name="Freyhult E."/>
            <person name="Fulton L."/>
            <person name="Fulton R."/>
            <person name="Garcia A.C."/>
            <person name="Gardiner A."/>
            <person name="Garfield D.A."/>
            <person name="Garvin B.E."/>
            <person name="Gibson G."/>
            <person name="Gilbert D."/>
            <person name="Gnerre S."/>
            <person name="Godfrey J."/>
            <person name="Good R."/>
            <person name="Gotea V."/>
            <person name="Gravely B."/>
            <person name="Greenberg A.J."/>
            <person name="Griffiths-Jones S."/>
            <person name="Gross S."/>
            <person name="Guigo R."/>
            <person name="Gustafson E.A."/>
            <person name="Haerty W."/>
            <person name="Hahn M.W."/>
            <person name="Halligan D.L."/>
            <person name="Halpern A.L."/>
            <person name="Halter G.M."/>
            <person name="Han M.V."/>
            <person name="Heger A."/>
            <person name="Hillier L."/>
            <person name="Hinrichs A.S."/>
            <person name="Holmes I."/>
            <person name="Hoskins R.A."/>
            <person name="Hubisz M.J."/>
            <person name="Hultmark D."/>
            <person name="Huntley M.A."/>
            <person name="Jaffe D.B."/>
            <person name="Jagadeeshan S."/>
            <person name="Jeck W.R."/>
            <person name="Johnson J."/>
            <person name="Jones C.D."/>
            <person name="Jordan W.C."/>
            <person name="Karpen G.H."/>
            <person name="Kataoka E."/>
            <person name="Keightley P.D."/>
            <person name="Kheradpour P."/>
            <person name="Kirkness E.F."/>
            <person name="Koerich L.B."/>
            <person name="Kristiansen K."/>
            <person name="Kudrna D."/>
            <person name="Kulathinal R.J."/>
            <person name="Kumar S."/>
            <person name="Kwok R."/>
            <person name="Lander E."/>
            <person name="Langley C.H."/>
            <person name="Lapoint R."/>
            <person name="Lazzaro B.P."/>
            <person name="Lee S.J."/>
            <person name="Levesque L."/>
            <person name="Li R."/>
            <person name="Lin C.F."/>
            <person name="Lin M.F."/>
            <person name="Lindblad-Toh K."/>
            <person name="Llopart A."/>
            <person name="Long M."/>
            <person name="Low L."/>
            <person name="Lozovsky E."/>
            <person name="Lu J."/>
            <person name="Luo M."/>
            <person name="Machado C.A."/>
            <person name="Makalowski W."/>
            <person name="Marzo M."/>
            <person name="Matsuda M."/>
            <person name="Matzkin L."/>
            <person name="McAllister B."/>
            <person name="McBride C.S."/>
            <person name="McKernan B."/>
            <person name="McKernan K."/>
            <person name="Mendez-Lago M."/>
            <person name="Minx P."/>
            <person name="Mollenhauer M.U."/>
            <person name="Montooth K."/>
            <person name="Mount S.M."/>
            <person name="Mu X."/>
            <person name="Myers E."/>
            <person name="Negre B."/>
            <person name="Newfeld S."/>
            <person name="Nielsen R."/>
            <person name="Noor M.A."/>
            <person name="O'Grady P."/>
            <person name="Pachter L."/>
            <person name="Papaceit M."/>
            <person name="Parisi M.J."/>
            <person name="Parisi M."/>
            <person name="Parts L."/>
            <person name="Pedersen J.S."/>
            <person name="Pesole G."/>
            <person name="Phillippy A.M."/>
            <person name="Ponting C.P."/>
            <person name="Pop M."/>
            <person name="Porcelli D."/>
            <person name="Powell J.R."/>
            <person name="Prohaska S."/>
            <person name="Pruitt K."/>
            <person name="Puig M."/>
            <person name="Quesneville H."/>
            <person name="Ram K.R."/>
            <person name="Rand D."/>
            <person name="Rasmussen M.D."/>
            <person name="Reed L.K."/>
            <person name="Reenan R."/>
            <person name="Reily A."/>
            <person name="Remington K.A."/>
            <person name="Rieger T.T."/>
            <person name="Ritchie M.G."/>
            <person name="Robin C."/>
            <person name="Rogers Y.H."/>
            <person name="Rohde C."/>
            <person name="Rozas J."/>
            <person name="Rubenfield M.J."/>
            <person name="Ruiz A."/>
            <person name="Russo S."/>
            <person name="Salzberg S.L."/>
            <person name="Sanchez-Gracia A."/>
            <person name="Saranga D.J."/>
            <person name="Sato H."/>
            <person name="Schaeffer S.W."/>
            <person name="Schatz M.C."/>
            <person name="Schlenke T."/>
            <person name="Schwartz R."/>
            <person name="Segarra C."/>
            <person name="Singh R.S."/>
            <person name="Sirot L."/>
            <person name="Sirota M."/>
            <person name="Sisneros N.B."/>
            <person name="Smith C.D."/>
            <person name="Smith T.F."/>
            <person name="Spieth J."/>
            <person name="Stage D.E."/>
            <person name="Stark A."/>
            <person name="Stephan W."/>
            <person name="Strausberg R.L."/>
            <person name="Strempel S."/>
            <person name="Sturgill D."/>
            <person name="Sutton G."/>
            <person name="Sutton G.G."/>
            <person name="Tao W."/>
            <person name="Teichmann S."/>
            <person name="Tobari Y.N."/>
            <person name="Tomimura Y."/>
            <person name="Tsolas J.M."/>
            <person name="Valente V.L."/>
            <person name="Venter E."/>
            <person name="Venter J.C."/>
            <person name="Vicario S."/>
            <person name="Vieira F.G."/>
            <person name="Vilella A.J."/>
            <person name="Villasante A."/>
            <person name="Walenz B."/>
            <person name="Wang J."/>
            <person name="Wasserman M."/>
            <person name="Watts T."/>
            <person name="Wilson D."/>
            <person name="Wilson R.K."/>
            <person name="Wing R.A."/>
            <person name="Wolfner M.F."/>
            <person name="Wong A."/>
            <person name="Wong G.K."/>
            <person name="Wu C.I."/>
            <person name="Wu G."/>
            <person name="Yamamoto D."/>
            <person name="Yang H.P."/>
            <person name="Yang S.P."/>
            <person name="Yorke J.A."/>
            <person name="Yoshida K."/>
            <person name="Zdobnov E."/>
            <person name="Zhang P."/>
            <person name="Zhang Y."/>
            <person name="Zimin A.V."/>
            <person name="Baldwin J."/>
            <person name="Abdouelleil A."/>
            <person name="Abdulkadir J."/>
            <person name="Abebe A."/>
            <person name="Abera B."/>
            <person name="Abreu J."/>
            <person name="Acer S.C."/>
            <person name="Aftuck L."/>
            <person name="Alexander A."/>
            <person name="An P."/>
            <person name="Anderson E."/>
            <person name="Anderson S."/>
            <person name="Arachi H."/>
            <person name="Azer M."/>
            <person name="Bachantsang P."/>
            <person name="Barry A."/>
            <person name="Bayul T."/>
            <person name="Berlin A."/>
            <person name="Bessette D."/>
            <person name="Bloom T."/>
            <person name="Blye J."/>
            <person name="Boguslavskiy L."/>
            <person name="Bonnet C."/>
            <person name="Boukhgalter B."/>
            <person name="Bourzgui I."/>
            <person name="Brown A."/>
            <person name="Cahill P."/>
            <person name="Channer S."/>
            <person name="Cheshatsang Y."/>
            <person name="Chuda L."/>
            <person name="Citroen M."/>
            <person name="Collymore A."/>
            <person name="Cooke P."/>
            <person name="Costello M."/>
            <person name="D'Aco K."/>
            <person name="Daza R."/>
            <person name="De Haan G."/>
            <person name="DeGray S."/>
            <person name="DeMaso C."/>
            <person name="Dhargay N."/>
            <person name="Dooley K."/>
            <person name="Dooley E."/>
            <person name="Doricent M."/>
            <person name="Dorje P."/>
            <person name="Dorjee K."/>
            <person name="Dupes A."/>
            <person name="Elong R."/>
            <person name="Falk J."/>
            <person name="Farina A."/>
            <person name="Faro S."/>
            <person name="Ferguson D."/>
            <person name="Fisher S."/>
            <person name="Foley C.D."/>
            <person name="Franke A."/>
            <person name="Friedrich D."/>
            <person name="Gadbois L."/>
            <person name="Gearin G."/>
            <person name="Gearin C.R."/>
            <person name="Giannoukos G."/>
            <person name="Goode T."/>
            <person name="Graham J."/>
            <person name="Grandbois E."/>
            <person name="Grewal S."/>
            <person name="Gyaltsen K."/>
            <person name="Hafez N."/>
            <person name="Hagos B."/>
            <person name="Hall J."/>
            <person name="Henson C."/>
            <person name="Hollinger A."/>
            <person name="Honan T."/>
            <person name="Huard M.D."/>
            <person name="Hughes L."/>
            <person name="Hurhula B."/>
            <person name="Husby M.E."/>
            <person name="Kamat A."/>
            <person name="Kanga B."/>
            <person name="Kashin S."/>
            <person name="Khazanovich D."/>
            <person name="Kisner P."/>
            <person name="Lance K."/>
            <person name="Lara M."/>
            <person name="Lee W."/>
            <person name="Lennon N."/>
            <person name="Letendre F."/>
            <person name="LeVine R."/>
            <person name="Lipovsky A."/>
            <person name="Liu X."/>
            <person name="Liu J."/>
            <person name="Liu S."/>
            <person name="Lokyitsang T."/>
            <person name="Lokyitsang Y."/>
            <person name="Lubonja R."/>
            <person name="Lui A."/>
            <person name="MacDonald P."/>
            <person name="Magnisalis V."/>
            <person name="Maru K."/>
            <person name="Matthews C."/>
            <person name="McCusker W."/>
            <person name="McDonough S."/>
            <person name="Mehta T."/>
            <person name="Meldrim J."/>
            <person name="Meneus L."/>
            <person name="Mihai O."/>
            <person name="Mihalev A."/>
            <person name="Mihova T."/>
            <person name="Mittelman R."/>
            <person name="Mlenga V."/>
            <person name="Montmayeur A."/>
            <person name="Mulrain L."/>
            <person name="Navidi A."/>
            <person name="Naylor J."/>
            <person name="Negash T."/>
            <person name="Nguyen T."/>
            <person name="Nguyen N."/>
            <person name="Nicol R."/>
            <person name="Norbu C."/>
            <person name="Norbu N."/>
            <person name="Novod N."/>
            <person name="O'Neill B."/>
            <person name="Osman S."/>
            <person name="Markiewicz E."/>
            <person name="Oyono O.L."/>
            <person name="Patti C."/>
            <person name="Phunkhang P."/>
            <person name="Pierre F."/>
            <person name="Priest M."/>
            <person name="Raghuraman S."/>
            <person name="Rege F."/>
            <person name="Reyes R."/>
            <person name="Rise C."/>
            <person name="Rogov P."/>
            <person name="Ross K."/>
            <person name="Ryan E."/>
            <person name="Settipalli S."/>
            <person name="Shea T."/>
            <person name="Sherpa N."/>
            <person name="Shi L."/>
            <person name="Shih D."/>
            <person name="Sparrow T."/>
            <person name="Spaulding J."/>
            <person name="Stalker J."/>
            <person name="Stange-Thomann N."/>
            <person name="Stavropoulos S."/>
            <person name="Stone C."/>
            <person name="Strader C."/>
            <person name="Tesfaye S."/>
            <person name="Thomson T."/>
            <person name="Thoulutsang Y."/>
            <person name="Thoulutsang D."/>
            <person name="Topham K."/>
            <person name="Topping I."/>
            <person name="Tsamla T."/>
            <person name="Vassiliev H."/>
            <person name="Vo A."/>
            <person name="Wangchuk T."/>
            <person name="Wangdi T."/>
            <person name="Weiand M."/>
            <person name="Wilkinson J."/>
            <person name="Wilson A."/>
            <person name="Yadav S."/>
            <person name="Young G."/>
            <person name="Yu Q."/>
            <person name="Zembek L."/>
            <person name="Zhong D."/>
            <person name="Zimmer A."/>
            <person name="Zwirko Z."/>
            <person name="Jaffe D.B."/>
            <person name="Alvarez P."/>
            <person name="Brockman W."/>
            <person name="Butler J."/>
            <person name="Chin C."/>
            <person name="Gnerre S."/>
            <person name="Grabherr M."/>
            <person name="Kleber M."/>
            <person name="Mauceli E."/>
            <person name="MacCallum I."/>
        </authorList>
    </citation>
    <scope>NUCLEOTIDE SEQUENCE [LARGE SCALE GENOMIC DNA]</scope>
    <source>
        <strain evidence="14">Tucson 14030-0811.24</strain>
    </source>
</reference>
<keyword evidence="11 12" id="KW-0539">Nucleus</keyword>
<dbReference type="InterPro" id="IPR011051">
    <property type="entry name" value="RmlC_Cupin_sf"/>
</dbReference>
<dbReference type="UniPathway" id="UPA00904">
    <property type="reaction ID" value="UER00878"/>
</dbReference>
<dbReference type="PANTHER" id="PTHR23418:SF0">
    <property type="entry name" value="ACIREDUCTONE DIOXYGENASE"/>
    <property type="match status" value="1"/>
</dbReference>
<feature type="binding site" evidence="12">
    <location>
        <position position="134"/>
    </location>
    <ligand>
        <name>Fe(2+)</name>
        <dbReference type="ChEBI" id="CHEBI:29033"/>
        <note>for iron-dependent acireductone dioxygenase activity</note>
    </ligand>
</feature>
<dbReference type="EC" id="1.13.11.54" evidence="12"/>
<dbReference type="FunCoup" id="B4MLV1">
    <property type="interactions" value="397"/>
</dbReference>
<comment type="cofactor">
    <cofactor evidence="12">
        <name>Fe(2+)</name>
        <dbReference type="ChEBI" id="CHEBI:29033"/>
    </cofactor>
    <cofactor evidence="12">
        <name>Ni(2+)</name>
        <dbReference type="ChEBI" id="CHEBI:49786"/>
    </cofactor>
    <text evidence="12">Binds either 1 Fe or Ni cation per monomer. Iron-binding promotes an acireductone dioxygenase reaction producing 2-keto-4-methylthiobutyrate, while nickel-binding promotes an acireductone dioxygenase reaction producing 3-(methylsulfanyl)propanoate.</text>
</comment>
<keyword evidence="4 12" id="KW-0533">Nickel</keyword>
<evidence type="ECO:0000256" key="8">
    <source>
        <dbReference type="ARBA" id="ARBA00023002"/>
    </source>
</evidence>
<evidence type="ECO:0000313" key="14">
    <source>
        <dbReference type="Proteomes" id="UP000007798"/>
    </source>
</evidence>
<dbReference type="CDD" id="cd02232">
    <property type="entry name" value="cupin_ARD"/>
    <property type="match status" value="1"/>
</dbReference>
<keyword evidence="6 12" id="KW-0479">Metal-binding</keyword>
<dbReference type="FunFam" id="2.60.120.10:FF:000031">
    <property type="entry name" value="1,2-dihydroxy-3-keto-5-methylthiopentene dioxygenase"/>
    <property type="match status" value="1"/>
</dbReference>
<evidence type="ECO:0000256" key="4">
    <source>
        <dbReference type="ARBA" id="ARBA00022596"/>
    </source>
</evidence>
<keyword evidence="5 12" id="KW-0028">Amino-acid biosynthesis</keyword>
<feature type="binding site" evidence="12">
    <location>
        <position position="89"/>
    </location>
    <ligand>
        <name>Fe(2+)</name>
        <dbReference type="ChEBI" id="CHEBI:29033"/>
        <note>for iron-dependent acireductone dioxygenase activity</note>
    </ligand>
</feature>
<dbReference type="InParanoid" id="B4MLV1"/>
<dbReference type="GO" id="GO:0019509">
    <property type="term" value="P:L-methionine salvage from methylthioadenosine"/>
    <property type="evidence" value="ECO:0007669"/>
    <property type="project" value="UniProtKB-UniRule"/>
</dbReference>
<keyword evidence="3 12" id="KW-0963">Cytoplasm</keyword>
<proteinExistence type="inferred from homology"/>
<dbReference type="InterPro" id="IPR004313">
    <property type="entry name" value="ARD"/>
</dbReference>
<feature type="binding site" evidence="12">
    <location>
        <position position="91"/>
    </location>
    <ligand>
        <name>Ni(2+)</name>
        <dbReference type="ChEBI" id="CHEBI:49786"/>
        <note>for nickel-dependent acireductone dioxygenase activity</note>
    </ligand>
</feature>
<dbReference type="GO" id="GO:0016151">
    <property type="term" value="F:nickel cation binding"/>
    <property type="evidence" value="ECO:0007669"/>
    <property type="project" value="UniProtKB-UniRule"/>
</dbReference>
<dbReference type="OMA" id="WYMDESQ"/>
<comment type="function">
    <text evidence="12">Catalyzes 2 different reactions between oxygen and the acireductone 1,2-dihydroxy-3-keto-5-methylthiopentene (DHK-MTPene) depending upon the metal bound in the active site. Fe-containing acireductone dioxygenase (Fe-ARD) produces formate and 2-keto-4-methylthiobutyrate (KMTB), the alpha-ketoacid precursor of methionine in the methionine recycle pathway. Ni-containing acireductone dioxygenase (Ni-ARD) produces methylthiopropionate, carbon monoxide and formate, and does not lie on the methionine recycle pathway.</text>
</comment>
<dbReference type="Gene3D" id="2.60.120.10">
    <property type="entry name" value="Jelly Rolls"/>
    <property type="match status" value="1"/>
</dbReference>
<dbReference type="SUPFAM" id="SSF51182">
    <property type="entry name" value="RmlC-like cupins"/>
    <property type="match status" value="1"/>
</dbReference>
<feature type="binding site" evidence="12">
    <location>
        <position position="134"/>
    </location>
    <ligand>
        <name>Ni(2+)</name>
        <dbReference type="ChEBI" id="CHEBI:49786"/>
        <note>for nickel-dependent acireductone dioxygenase activity</note>
    </ligand>
</feature>
<evidence type="ECO:0000313" key="13">
    <source>
        <dbReference type="EMBL" id="EDW73162.1"/>
    </source>
</evidence>
<dbReference type="HAMAP" id="MF_03154">
    <property type="entry name" value="Salvage_MtnD_euk"/>
    <property type="match status" value="1"/>
</dbReference>
<feature type="binding site" evidence="12">
    <location>
        <position position="95"/>
    </location>
    <ligand>
        <name>Ni(2+)</name>
        <dbReference type="ChEBI" id="CHEBI:49786"/>
        <note>for nickel-dependent acireductone dioxygenase activity</note>
    </ligand>
</feature>
<sequence>MVQVWFMDDSKTDQRLDHHRSPPAFLEISELHKKTGVEYYKINADDYQNDPLLNELRAKRGYTYEDQITCSEECLPDYANKLKAFFTEHLHTDEEIRLILDGSGFFDVRDGDDNWLRIKVVKGDLIIIPAGIYHRFTLDINNFIQTRRYFIGEPVWAPHNRPADNMDCRKTYLQHLSESFVHLNKA</sequence>
<evidence type="ECO:0000256" key="2">
    <source>
        <dbReference type="ARBA" id="ARBA00004413"/>
    </source>
</evidence>
<comment type="similarity">
    <text evidence="12">Belongs to the acireductone dioxygenase (ARD) family.</text>
</comment>
<dbReference type="InterPro" id="IPR014710">
    <property type="entry name" value="RmlC-like_jellyroll"/>
</dbReference>
<name>B4MLV1_DROWI</name>
<keyword evidence="8 12" id="KW-0560">Oxidoreductase</keyword>
<feature type="binding site" evidence="12">
    <location>
        <position position="89"/>
    </location>
    <ligand>
        <name>Ni(2+)</name>
        <dbReference type="ChEBI" id="CHEBI:49786"/>
        <note>for nickel-dependent acireductone dioxygenase activity</note>
    </ligand>
</feature>
<dbReference type="HOGENOM" id="CLU_090154_0_1_1"/>
<dbReference type="GO" id="GO:0005886">
    <property type="term" value="C:plasma membrane"/>
    <property type="evidence" value="ECO:0007669"/>
    <property type="project" value="UniProtKB-SubCell"/>
</dbReference>
<dbReference type="GO" id="GO:0010308">
    <property type="term" value="F:acireductone dioxygenase (Ni2+-requiring) activity"/>
    <property type="evidence" value="ECO:0007669"/>
    <property type="project" value="UniProtKB-UniRule"/>
</dbReference>
<dbReference type="Proteomes" id="UP000007798">
    <property type="component" value="Unassembled WGS sequence"/>
</dbReference>
<dbReference type="EMBL" id="CH963847">
    <property type="protein sequence ID" value="EDW73162.1"/>
    <property type="molecule type" value="Genomic_DNA"/>
</dbReference>
<comment type="pathway">
    <text evidence="12">Amino-acid biosynthesis; L-methionine biosynthesis via salvage pathway; L-methionine from S-methyl-5-thio-alpha-D-ribose 1-phosphate: step 5/6.</text>
</comment>
<evidence type="ECO:0000256" key="1">
    <source>
        <dbReference type="ARBA" id="ARBA00000428"/>
    </source>
</evidence>
<gene>
    <name evidence="13" type="primary">Dwil\GK17397</name>
    <name evidence="13" type="ORF">Dwil_GK17397</name>
</gene>
<evidence type="ECO:0000256" key="10">
    <source>
        <dbReference type="ARBA" id="ARBA00023167"/>
    </source>
</evidence>
<keyword evidence="7 12" id="KW-0223">Dioxygenase</keyword>
<keyword evidence="10 12" id="KW-0486">Methionine biosynthesis</keyword>
<dbReference type="PhylomeDB" id="B4MLV1"/>
<feature type="binding site" evidence="12">
    <location>
        <position position="95"/>
    </location>
    <ligand>
        <name>Fe(2+)</name>
        <dbReference type="ChEBI" id="CHEBI:29033"/>
        <note>for iron-dependent acireductone dioxygenase activity</note>
    </ligand>
</feature>
<dbReference type="GO" id="GO:0005737">
    <property type="term" value="C:cytoplasm"/>
    <property type="evidence" value="ECO:0007669"/>
    <property type="project" value="UniProtKB-SubCell"/>
</dbReference>
<evidence type="ECO:0000256" key="9">
    <source>
        <dbReference type="ARBA" id="ARBA00023004"/>
    </source>
</evidence>